<evidence type="ECO:0000313" key="2">
    <source>
        <dbReference type="Proteomes" id="UP000239735"/>
    </source>
</evidence>
<dbReference type="EMBL" id="OKRB01000095">
    <property type="protein sequence ID" value="SPE23255.1"/>
    <property type="molecule type" value="Genomic_DNA"/>
</dbReference>
<proteinExistence type="predicted"/>
<organism evidence="1 2">
    <name type="scientific">Candidatus Sulfuritelmatomonas gaucii</name>
    <dbReference type="NCBI Taxonomy" id="2043161"/>
    <lineage>
        <taxon>Bacteria</taxon>
        <taxon>Pseudomonadati</taxon>
        <taxon>Acidobacteriota</taxon>
        <taxon>Terriglobia</taxon>
        <taxon>Terriglobales</taxon>
        <taxon>Acidobacteriaceae</taxon>
        <taxon>Candidatus Sulfuritelmatomonas</taxon>
    </lineage>
</organism>
<sequence length="80" mass="8688">MPEARPGLFDAAAASSQVKAARKGIIGRHRYSTPKIESRLLAVPDGFRVVWKINMNSMRPTISIAALAENAVVPLLNFAK</sequence>
<evidence type="ECO:0000313" key="1">
    <source>
        <dbReference type="EMBL" id="SPE23255.1"/>
    </source>
</evidence>
<reference evidence="2" key="1">
    <citation type="submission" date="2018-02" db="EMBL/GenBank/DDBJ databases">
        <authorList>
            <person name="Hausmann B."/>
        </authorList>
    </citation>
    <scope>NUCLEOTIDE SEQUENCE [LARGE SCALE GENOMIC DNA]</scope>
    <source>
        <strain evidence="2">Peat soil MAG SbA5</strain>
    </source>
</reference>
<gene>
    <name evidence="1" type="ORF">SBA5_380026</name>
</gene>
<dbReference type="AlphaFoldDB" id="A0A2N9LJP0"/>
<protein>
    <submittedName>
        <fullName evidence="1">Uncharacterized protein</fullName>
    </submittedName>
</protein>
<name>A0A2N9LJP0_9BACT</name>
<accession>A0A2N9LJP0</accession>
<dbReference type="Proteomes" id="UP000239735">
    <property type="component" value="Unassembled WGS sequence"/>
</dbReference>